<dbReference type="PATRIC" id="fig|44252.3.peg.4081"/>
<dbReference type="RefSeq" id="WP_036626058.1">
    <property type="nucleotide sequence ID" value="NZ_JAKOBR010000028.1"/>
</dbReference>
<keyword evidence="1" id="KW-0472">Membrane</keyword>
<organism evidence="2 3">
    <name type="scientific">Paenibacillus macerans</name>
    <name type="common">Bacillus macerans</name>
    <dbReference type="NCBI Taxonomy" id="44252"/>
    <lineage>
        <taxon>Bacteria</taxon>
        <taxon>Bacillati</taxon>
        <taxon>Bacillota</taxon>
        <taxon>Bacilli</taxon>
        <taxon>Bacillales</taxon>
        <taxon>Paenibacillaceae</taxon>
        <taxon>Paenibacillus</taxon>
    </lineage>
</organism>
<dbReference type="OrthoDB" id="3190532at2"/>
<dbReference type="PANTHER" id="PTHR37305:SF1">
    <property type="entry name" value="MEMBRANE PROTEIN"/>
    <property type="match status" value="1"/>
</dbReference>
<accession>A0A090Z5C3</accession>
<dbReference type="STRING" id="44252.DJ90_4107"/>
<dbReference type="Pfam" id="PF12730">
    <property type="entry name" value="ABC2_membrane_4"/>
    <property type="match status" value="1"/>
</dbReference>
<proteinExistence type="predicted"/>
<dbReference type="AlphaFoldDB" id="A0A090Z5C3"/>
<reference evidence="2 3" key="1">
    <citation type="submission" date="2014-04" db="EMBL/GenBank/DDBJ databases">
        <authorList>
            <person name="Bishop-Lilly K.A."/>
            <person name="Broomall S.M."/>
            <person name="Chain P.S."/>
            <person name="Chertkov O."/>
            <person name="Coyne S.R."/>
            <person name="Daligault H.E."/>
            <person name="Davenport K.W."/>
            <person name="Erkkila T."/>
            <person name="Frey K.G."/>
            <person name="Gibbons H.S."/>
            <person name="Gu W."/>
            <person name="Jaissle J."/>
            <person name="Johnson S.L."/>
            <person name="Koroleva G.I."/>
            <person name="Ladner J.T."/>
            <person name="Lo C.-C."/>
            <person name="Minogue T.D."/>
            <person name="Munk C."/>
            <person name="Palacios G.F."/>
            <person name="Redden C.L."/>
            <person name="Rosenzweig C.N."/>
            <person name="Scholz M.B."/>
            <person name="Teshima H."/>
            <person name="Xu Y."/>
        </authorList>
    </citation>
    <scope>NUCLEOTIDE SEQUENCE [LARGE SCALE GENOMIC DNA]</scope>
    <source>
        <strain evidence="2 3">8244</strain>
    </source>
</reference>
<feature type="transmembrane region" description="Helical" evidence="1">
    <location>
        <begin position="97"/>
        <end position="123"/>
    </location>
</feature>
<keyword evidence="3" id="KW-1185">Reference proteome</keyword>
<protein>
    <submittedName>
        <fullName evidence="2">ABC-2 transporter family protein</fullName>
    </submittedName>
</protein>
<dbReference type="Proteomes" id="UP000029278">
    <property type="component" value="Unassembled WGS sequence"/>
</dbReference>
<feature type="transmembrane region" description="Helical" evidence="1">
    <location>
        <begin position="135"/>
        <end position="155"/>
    </location>
</feature>
<sequence>MKELTLEFFKLRRKKIGWMIAIFLAAEVLWIFMITSYTLARHPENVGWEYVLLMLSTLNGLFLPIISAVVVSRLCDMEHKGTTWKMLMATNVSRSRIYLAKWICANTLLLCGAAFQIGALSAFGVLKNFSDPLPLALLVRLLAGTLLTNLAVTALQQWISLTFKNQTFALTLGMAGGFLGVTASFFPASIRKLFVWSYYTEMSPIGMSYNALAETSRYFVLPAQAGNWVAALLMIAIFYTAGCLHASRQEI</sequence>
<name>A0A090Z5C3_PAEMA</name>
<feature type="transmembrane region" description="Helical" evidence="1">
    <location>
        <begin position="16"/>
        <end position="39"/>
    </location>
</feature>
<keyword evidence="1" id="KW-1133">Transmembrane helix</keyword>
<dbReference type="EMBL" id="JMQA01000037">
    <property type="protein sequence ID" value="KFN06484.1"/>
    <property type="molecule type" value="Genomic_DNA"/>
</dbReference>
<feature type="transmembrane region" description="Helical" evidence="1">
    <location>
        <begin position="51"/>
        <end position="76"/>
    </location>
</feature>
<evidence type="ECO:0000256" key="1">
    <source>
        <dbReference type="SAM" id="Phobius"/>
    </source>
</evidence>
<dbReference type="GeneID" id="77009500"/>
<dbReference type="PANTHER" id="PTHR37305">
    <property type="entry name" value="INTEGRAL MEMBRANE PROTEIN-RELATED"/>
    <property type="match status" value="1"/>
</dbReference>
<comment type="caution">
    <text evidence="2">The sequence shown here is derived from an EMBL/GenBank/DDBJ whole genome shotgun (WGS) entry which is preliminary data.</text>
</comment>
<evidence type="ECO:0000313" key="2">
    <source>
        <dbReference type="EMBL" id="KFN06484.1"/>
    </source>
</evidence>
<gene>
    <name evidence="2" type="ORF">DJ90_4107</name>
</gene>
<dbReference type="HOGENOM" id="CLU_086622_0_2_9"/>
<keyword evidence="1" id="KW-0812">Transmembrane</keyword>
<feature type="transmembrane region" description="Helical" evidence="1">
    <location>
        <begin position="167"/>
        <end position="190"/>
    </location>
</feature>
<feature type="transmembrane region" description="Helical" evidence="1">
    <location>
        <begin position="225"/>
        <end position="246"/>
    </location>
</feature>
<dbReference type="CDD" id="cd21809">
    <property type="entry name" value="ABC-2_lan_permease-like"/>
    <property type="match status" value="1"/>
</dbReference>
<evidence type="ECO:0000313" key="3">
    <source>
        <dbReference type="Proteomes" id="UP000029278"/>
    </source>
</evidence>